<comment type="caution">
    <text evidence="2">The sequence shown here is derived from an EMBL/GenBank/DDBJ whole genome shotgun (WGS) entry which is preliminary data.</text>
</comment>
<accession>A0A4Z2FZA8</accession>
<gene>
    <name evidence="2" type="ORF">EYF80_043127</name>
</gene>
<dbReference type="Proteomes" id="UP000314294">
    <property type="component" value="Unassembled WGS sequence"/>
</dbReference>
<keyword evidence="3" id="KW-1185">Reference proteome</keyword>
<sequence>MELMGVNCSRSRRRTGTANSGRVLVGDGGSGSEVAPGGGSSASGARRPEGPAGASRHASYEHFLFWSASARTASERAHTVSSTMSAPSSRDTIGHRTQCSSTLVSWERCHSTSSGLGGHREASIQPEEAPPGGDTGRLLYNQRRRPLVVRGGTQGGFYTTRGGAPWW</sequence>
<feature type="region of interest" description="Disordered" evidence="1">
    <location>
        <begin position="114"/>
        <end position="137"/>
    </location>
</feature>
<dbReference type="AlphaFoldDB" id="A0A4Z2FZA8"/>
<evidence type="ECO:0000256" key="1">
    <source>
        <dbReference type="SAM" id="MobiDB-lite"/>
    </source>
</evidence>
<protein>
    <submittedName>
        <fullName evidence="2">Uncharacterized protein</fullName>
    </submittedName>
</protein>
<evidence type="ECO:0000313" key="3">
    <source>
        <dbReference type="Proteomes" id="UP000314294"/>
    </source>
</evidence>
<organism evidence="2 3">
    <name type="scientific">Liparis tanakae</name>
    <name type="common">Tanaka's snailfish</name>
    <dbReference type="NCBI Taxonomy" id="230148"/>
    <lineage>
        <taxon>Eukaryota</taxon>
        <taxon>Metazoa</taxon>
        <taxon>Chordata</taxon>
        <taxon>Craniata</taxon>
        <taxon>Vertebrata</taxon>
        <taxon>Euteleostomi</taxon>
        <taxon>Actinopterygii</taxon>
        <taxon>Neopterygii</taxon>
        <taxon>Teleostei</taxon>
        <taxon>Neoteleostei</taxon>
        <taxon>Acanthomorphata</taxon>
        <taxon>Eupercaria</taxon>
        <taxon>Perciformes</taxon>
        <taxon>Cottioidei</taxon>
        <taxon>Cottales</taxon>
        <taxon>Liparidae</taxon>
        <taxon>Liparis</taxon>
    </lineage>
</organism>
<feature type="region of interest" description="Disordered" evidence="1">
    <location>
        <begin position="1"/>
        <end position="55"/>
    </location>
</feature>
<name>A0A4Z2FZA8_9TELE</name>
<dbReference type="EMBL" id="SRLO01000779">
    <property type="protein sequence ID" value="TNN46658.1"/>
    <property type="molecule type" value="Genomic_DNA"/>
</dbReference>
<feature type="compositionally biased region" description="Polar residues" evidence="1">
    <location>
        <begin position="79"/>
        <end position="95"/>
    </location>
</feature>
<reference evidence="2 3" key="1">
    <citation type="submission" date="2019-03" db="EMBL/GenBank/DDBJ databases">
        <title>First draft genome of Liparis tanakae, snailfish: a comprehensive survey of snailfish specific genes.</title>
        <authorList>
            <person name="Kim W."/>
            <person name="Song I."/>
            <person name="Jeong J.-H."/>
            <person name="Kim D."/>
            <person name="Kim S."/>
            <person name="Ryu S."/>
            <person name="Song J.Y."/>
            <person name="Lee S.K."/>
        </authorList>
    </citation>
    <scope>NUCLEOTIDE SEQUENCE [LARGE SCALE GENOMIC DNA]</scope>
    <source>
        <tissue evidence="2">Muscle</tissue>
    </source>
</reference>
<feature type="region of interest" description="Disordered" evidence="1">
    <location>
        <begin position="74"/>
        <end position="95"/>
    </location>
</feature>
<evidence type="ECO:0000313" key="2">
    <source>
        <dbReference type="EMBL" id="TNN46658.1"/>
    </source>
</evidence>
<proteinExistence type="predicted"/>
<feature type="compositionally biased region" description="Gly residues" evidence="1">
    <location>
        <begin position="26"/>
        <end position="41"/>
    </location>
</feature>